<dbReference type="GO" id="GO:0046872">
    <property type="term" value="F:metal ion binding"/>
    <property type="evidence" value="ECO:0007669"/>
    <property type="project" value="UniProtKB-KW"/>
</dbReference>
<dbReference type="CDD" id="cd01335">
    <property type="entry name" value="Radical_SAM"/>
    <property type="match status" value="1"/>
</dbReference>
<gene>
    <name evidence="6" type="ORF">HBA54_23705</name>
</gene>
<dbReference type="Proteomes" id="UP000761264">
    <property type="component" value="Unassembled WGS sequence"/>
</dbReference>
<name>A0A967F216_9PROT</name>
<dbReference type="SUPFAM" id="SSF102114">
    <property type="entry name" value="Radical SAM enzymes"/>
    <property type="match status" value="1"/>
</dbReference>
<protein>
    <submittedName>
        <fullName evidence="6">PA0069 family radical SAM protein</fullName>
    </submittedName>
</protein>
<dbReference type="InterPro" id="IPR007197">
    <property type="entry name" value="rSAM"/>
</dbReference>
<feature type="compositionally biased region" description="Basic and acidic residues" evidence="4">
    <location>
        <begin position="362"/>
        <end position="374"/>
    </location>
</feature>
<evidence type="ECO:0000256" key="4">
    <source>
        <dbReference type="SAM" id="MobiDB-lite"/>
    </source>
</evidence>
<comment type="caution">
    <text evidence="6">The sequence shown here is derived from an EMBL/GenBank/DDBJ whole genome shotgun (WGS) entry which is preliminary data.</text>
</comment>
<dbReference type="AlphaFoldDB" id="A0A967F216"/>
<dbReference type="Pfam" id="PF04055">
    <property type="entry name" value="Radical_SAM"/>
    <property type="match status" value="1"/>
</dbReference>
<evidence type="ECO:0000256" key="3">
    <source>
        <dbReference type="ARBA" id="ARBA00023014"/>
    </source>
</evidence>
<keyword evidence="3" id="KW-0411">Iron-sulfur</keyword>
<evidence type="ECO:0000313" key="6">
    <source>
        <dbReference type="EMBL" id="NIA71602.1"/>
    </source>
</evidence>
<proteinExistence type="predicted"/>
<keyword evidence="2" id="KW-0408">Iron</keyword>
<feature type="domain" description="Radical SAM core" evidence="5">
    <location>
        <begin position="75"/>
        <end position="312"/>
    </location>
</feature>
<dbReference type="InterPro" id="IPR006638">
    <property type="entry name" value="Elp3/MiaA/NifB-like_rSAM"/>
</dbReference>
<dbReference type="InterPro" id="IPR058240">
    <property type="entry name" value="rSAM_sf"/>
</dbReference>
<evidence type="ECO:0000313" key="7">
    <source>
        <dbReference type="Proteomes" id="UP000761264"/>
    </source>
</evidence>
<evidence type="ECO:0000256" key="2">
    <source>
        <dbReference type="ARBA" id="ARBA00023004"/>
    </source>
</evidence>
<dbReference type="GO" id="GO:0051536">
    <property type="term" value="F:iron-sulfur cluster binding"/>
    <property type="evidence" value="ECO:0007669"/>
    <property type="project" value="UniProtKB-KW"/>
</dbReference>
<dbReference type="NCBIfam" id="NF033668">
    <property type="entry name" value="rSAM_PA0069"/>
    <property type="match status" value="1"/>
</dbReference>
<dbReference type="EMBL" id="JAAQPH010000024">
    <property type="protein sequence ID" value="NIA71602.1"/>
    <property type="molecule type" value="Genomic_DNA"/>
</dbReference>
<accession>A0A967F216</accession>
<dbReference type="SFLD" id="SFLDS00029">
    <property type="entry name" value="Radical_SAM"/>
    <property type="match status" value="1"/>
</dbReference>
<feature type="region of interest" description="Disordered" evidence="4">
    <location>
        <begin position="347"/>
        <end position="374"/>
    </location>
</feature>
<dbReference type="PANTHER" id="PTHR43432">
    <property type="entry name" value="SLR0285 PROTEIN"/>
    <property type="match status" value="1"/>
</dbReference>
<sequence length="374" mass="41558">MVDLIPDKPKKGRGAVSNASGRYEPFTRVAVDDGWGRDPGSSGFGEAGFGEDPPPRPTEVIWDATRTIITRNTSPDIPFDRSINPYRGCEHGCIYCFARPSHAWLGYSPGLDFETKLLAKPEAAELLRRELARKNYRPRPMALGTNTDPYQPIEKKLQITRRILEVLRDTGHPLTIVTKSNLILRDLDILAPMARKRQVRVMISLTTLDRKLSRVMEPRAPTPAQRLEALRTLNAAGVPAGVLTAPMIPAINDQELEALLEAAARAGAAAAGYVLLRLPLEIKELFEEWLEAHFPDRKSKVLNLIRDTRGGRLNQSEFGLRQSGSGVYAELLGQRFKRAEQRLGLNRGSAPLDSSQFTPPKLESEADKKQLSLL</sequence>
<evidence type="ECO:0000256" key="1">
    <source>
        <dbReference type="ARBA" id="ARBA00022723"/>
    </source>
</evidence>
<keyword evidence="7" id="KW-1185">Reference proteome</keyword>
<reference evidence="6" key="1">
    <citation type="submission" date="2020-03" db="EMBL/GenBank/DDBJ databases">
        <title>Genome of Pelagibius litoralis DSM 21314T.</title>
        <authorList>
            <person name="Wang G."/>
        </authorList>
    </citation>
    <scope>NUCLEOTIDE SEQUENCE</scope>
    <source>
        <strain evidence="6">DSM 21314</strain>
    </source>
</reference>
<organism evidence="6 7">
    <name type="scientific">Pelagibius litoralis</name>
    <dbReference type="NCBI Taxonomy" id="374515"/>
    <lineage>
        <taxon>Bacteria</taxon>
        <taxon>Pseudomonadati</taxon>
        <taxon>Pseudomonadota</taxon>
        <taxon>Alphaproteobacteria</taxon>
        <taxon>Rhodospirillales</taxon>
        <taxon>Rhodovibrionaceae</taxon>
        <taxon>Pelagibius</taxon>
    </lineage>
</organism>
<dbReference type="SMART" id="SM00729">
    <property type="entry name" value="Elp3"/>
    <property type="match status" value="1"/>
</dbReference>
<dbReference type="RefSeq" id="WP_167229403.1">
    <property type="nucleotide sequence ID" value="NZ_JAAQPH010000024.1"/>
</dbReference>
<feature type="region of interest" description="Disordered" evidence="4">
    <location>
        <begin position="30"/>
        <end position="56"/>
    </location>
</feature>
<dbReference type="PANTHER" id="PTHR43432:SF3">
    <property type="entry name" value="SLR0285 PROTEIN"/>
    <property type="match status" value="1"/>
</dbReference>
<dbReference type="GO" id="GO:0003824">
    <property type="term" value="F:catalytic activity"/>
    <property type="evidence" value="ECO:0007669"/>
    <property type="project" value="InterPro"/>
</dbReference>
<dbReference type="Gene3D" id="3.80.30.30">
    <property type="match status" value="1"/>
</dbReference>
<keyword evidence="1" id="KW-0479">Metal-binding</keyword>
<dbReference type="PROSITE" id="PS51918">
    <property type="entry name" value="RADICAL_SAM"/>
    <property type="match status" value="1"/>
</dbReference>
<dbReference type="InterPro" id="IPR040086">
    <property type="entry name" value="MJ0683-like"/>
</dbReference>
<dbReference type="SFLD" id="SFLDG01084">
    <property type="entry name" value="Uncharacterised_Radical_SAM_Su"/>
    <property type="match status" value="1"/>
</dbReference>
<evidence type="ECO:0000259" key="5">
    <source>
        <dbReference type="PROSITE" id="PS51918"/>
    </source>
</evidence>